<dbReference type="InterPro" id="IPR036390">
    <property type="entry name" value="WH_DNA-bd_sf"/>
</dbReference>
<proteinExistence type="predicted"/>
<dbReference type="InterPro" id="IPR039422">
    <property type="entry name" value="MarR/SlyA-like"/>
</dbReference>
<dbReference type="AlphaFoldDB" id="A0A5K8AH83"/>
<protein>
    <recommendedName>
        <fullName evidence="1">HTH marR-type domain-containing protein</fullName>
    </recommendedName>
</protein>
<dbReference type="SMART" id="SM00347">
    <property type="entry name" value="HTH_MARR"/>
    <property type="match status" value="1"/>
</dbReference>
<dbReference type="Proteomes" id="UP000422108">
    <property type="component" value="Chromosome"/>
</dbReference>
<dbReference type="GO" id="GO:0003700">
    <property type="term" value="F:DNA-binding transcription factor activity"/>
    <property type="evidence" value="ECO:0007669"/>
    <property type="project" value="InterPro"/>
</dbReference>
<gene>
    <name evidence="2" type="ORF">DSCOOX_50980</name>
</gene>
<evidence type="ECO:0000259" key="1">
    <source>
        <dbReference type="PROSITE" id="PS50995"/>
    </source>
</evidence>
<dbReference type="PRINTS" id="PR00598">
    <property type="entry name" value="HTHMARR"/>
</dbReference>
<sequence>MSTSKFKNDRSIDERVLMAVVRVAERFKKESAALFKNFDLTFPQYNVLRVLDASENGQNTVRDINRIMLVSGANMTGITKRMEKTGFIIRSSDPSDDRLKRLEITPKGRQVLNDISDSNNRLVNGFLENYSTEKKIDLLSILNEILKKDTRTDGAVNPAE</sequence>
<dbReference type="Pfam" id="PF01047">
    <property type="entry name" value="MarR"/>
    <property type="match status" value="1"/>
</dbReference>
<feature type="domain" description="HTH marR-type" evidence="1">
    <location>
        <begin position="13"/>
        <end position="147"/>
    </location>
</feature>
<reference evidence="2 3" key="1">
    <citation type="submission" date="2019-11" db="EMBL/GenBank/DDBJ databases">
        <title>Comparative genomics of hydrocarbon-degrading Desulfosarcina strains.</title>
        <authorList>
            <person name="Watanabe M."/>
            <person name="Kojima H."/>
            <person name="Fukui M."/>
        </authorList>
    </citation>
    <scope>NUCLEOTIDE SEQUENCE [LARGE SCALE GENOMIC DNA]</scope>
    <source>
        <strain evidence="3">oXyS1</strain>
    </source>
</reference>
<evidence type="ECO:0000313" key="2">
    <source>
        <dbReference type="EMBL" id="BBO91918.1"/>
    </source>
</evidence>
<dbReference type="PANTHER" id="PTHR33164">
    <property type="entry name" value="TRANSCRIPTIONAL REGULATOR, MARR FAMILY"/>
    <property type="match status" value="1"/>
</dbReference>
<dbReference type="PANTHER" id="PTHR33164:SF57">
    <property type="entry name" value="MARR-FAMILY TRANSCRIPTIONAL REGULATOR"/>
    <property type="match status" value="1"/>
</dbReference>
<keyword evidence="3" id="KW-1185">Reference proteome</keyword>
<dbReference type="SUPFAM" id="SSF46785">
    <property type="entry name" value="Winged helix' DNA-binding domain"/>
    <property type="match status" value="1"/>
</dbReference>
<organism evidence="2 3">
    <name type="scientific">Desulfosarcina ovata subsp. ovata</name>
    <dbReference type="NCBI Taxonomy" id="2752305"/>
    <lineage>
        <taxon>Bacteria</taxon>
        <taxon>Pseudomonadati</taxon>
        <taxon>Thermodesulfobacteriota</taxon>
        <taxon>Desulfobacteria</taxon>
        <taxon>Desulfobacterales</taxon>
        <taxon>Desulfosarcinaceae</taxon>
        <taxon>Desulfosarcina</taxon>
    </lineage>
</organism>
<dbReference type="PROSITE" id="PS50995">
    <property type="entry name" value="HTH_MARR_2"/>
    <property type="match status" value="1"/>
</dbReference>
<evidence type="ECO:0000313" key="3">
    <source>
        <dbReference type="Proteomes" id="UP000422108"/>
    </source>
</evidence>
<dbReference type="EMBL" id="AP021879">
    <property type="protein sequence ID" value="BBO91918.1"/>
    <property type="molecule type" value="Genomic_DNA"/>
</dbReference>
<dbReference type="Gene3D" id="1.10.10.10">
    <property type="entry name" value="Winged helix-like DNA-binding domain superfamily/Winged helix DNA-binding domain"/>
    <property type="match status" value="1"/>
</dbReference>
<dbReference type="RefSeq" id="WP_155312753.1">
    <property type="nucleotide sequence ID" value="NZ_AP021879.1"/>
</dbReference>
<dbReference type="InterPro" id="IPR000835">
    <property type="entry name" value="HTH_MarR-typ"/>
</dbReference>
<accession>A0A5K8AH83</accession>
<name>A0A5K8AH83_9BACT</name>
<dbReference type="GO" id="GO:0006950">
    <property type="term" value="P:response to stress"/>
    <property type="evidence" value="ECO:0007669"/>
    <property type="project" value="TreeGrafter"/>
</dbReference>
<dbReference type="InterPro" id="IPR036388">
    <property type="entry name" value="WH-like_DNA-bd_sf"/>
</dbReference>